<feature type="region of interest" description="Disordered" evidence="1">
    <location>
        <begin position="209"/>
        <end position="276"/>
    </location>
</feature>
<evidence type="ECO:0000313" key="3">
    <source>
        <dbReference type="Proteomes" id="UP000317691"/>
    </source>
</evidence>
<dbReference type="PANTHER" id="PTHR30348:SF13">
    <property type="entry name" value="UPF0759 PROTEIN YUNF"/>
    <property type="match status" value="1"/>
</dbReference>
<evidence type="ECO:0000313" key="2">
    <source>
        <dbReference type="EMBL" id="TMQ64482.1"/>
    </source>
</evidence>
<sequence>MATPMILIGTSGYSFPDWVGPFYPLGTDRGKMLDHYVQHFPTVEVNATYYRIPPPSTLHAMERKTPPGFEFVVKAHHDMTHKRSLDDEIYQAFARSVDPLLQAGKLSGVLAQFPYAFRRTRENEKFLGEMKQRLPGTHLFVEFRHNSWVRDERHGRSDDIFSWLEEQGLGYVSVDEPDLPGLVPPVARATGSVGYVRLHGRNKENWWRPDGAVRAFPDSAPRPKRERPGGMPRGAADYGPLFATDAAAASADTAAPDTAAADTAPPKPRPSNPGDRYDYLYSEAELKEWVDKIRDLSMKAKKTFVFFNNCHVGQAATGAKLMRRLLEGEGLL</sequence>
<comment type="caution">
    <text evidence="2">The sequence shown here is derived from an EMBL/GenBank/DDBJ whole genome shotgun (WGS) entry which is preliminary data.</text>
</comment>
<evidence type="ECO:0000256" key="1">
    <source>
        <dbReference type="SAM" id="MobiDB-lite"/>
    </source>
</evidence>
<feature type="compositionally biased region" description="Low complexity" evidence="1">
    <location>
        <begin position="243"/>
        <end position="264"/>
    </location>
</feature>
<dbReference type="AlphaFoldDB" id="A0A538TLJ1"/>
<dbReference type="Pfam" id="PF01904">
    <property type="entry name" value="DUF72"/>
    <property type="match status" value="2"/>
</dbReference>
<dbReference type="InterPro" id="IPR036520">
    <property type="entry name" value="UPF0759_sf"/>
</dbReference>
<dbReference type="SUPFAM" id="SSF117396">
    <property type="entry name" value="TM1631-like"/>
    <property type="match status" value="2"/>
</dbReference>
<organism evidence="2 3">
    <name type="scientific">Eiseniibacteriota bacterium</name>
    <dbReference type="NCBI Taxonomy" id="2212470"/>
    <lineage>
        <taxon>Bacteria</taxon>
        <taxon>Candidatus Eiseniibacteriota</taxon>
    </lineage>
</organism>
<dbReference type="Gene3D" id="3.20.20.410">
    <property type="entry name" value="Protein of unknown function UPF0759"/>
    <property type="match status" value="1"/>
</dbReference>
<gene>
    <name evidence="2" type="ORF">E6K79_07595</name>
</gene>
<dbReference type="PANTHER" id="PTHR30348">
    <property type="entry name" value="UNCHARACTERIZED PROTEIN YECE"/>
    <property type="match status" value="1"/>
</dbReference>
<dbReference type="EMBL" id="VBOZ01000020">
    <property type="protein sequence ID" value="TMQ64482.1"/>
    <property type="molecule type" value="Genomic_DNA"/>
</dbReference>
<name>A0A538TLJ1_UNCEI</name>
<accession>A0A538TLJ1</accession>
<protein>
    <submittedName>
        <fullName evidence="2">DUF72 domain-containing protein</fullName>
    </submittedName>
</protein>
<proteinExistence type="predicted"/>
<dbReference type="InterPro" id="IPR002763">
    <property type="entry name" value="DUF72"/>
</dbReference>
<dbReference type="Proteomes" id="UP000317691">
    <property type="component" value="Unassembled WGS sequence"/>
</dbReference>
<reference evidence="2 3" key="1">
    <citation type="journal article" date="2019" name="Nat. Microbiol.">
        <title>Mediterranean grassland soil C-N compound turnover is dependent on rainfall and depth, and is mediated by genomically divergent microorganisms.</title>
        <authorList>
            <person name="Diamond S."/>
            <person name="Andeer P.F."/>
            <person name="Li Z."/>
            <person name="Crits-Christoph A."/>
            <person name="Burstein D."/>
            <person name="Anantharaman K."/>
            <person name="Lane K.R."/>
            <person name="Thomas B.C."/>
            <person name="Pan C."/>
            <person name="Northen T.R."/>
            <person name="Banfield J.F."/>
        </authorList>
    </citation>
    <scope>NUCLEOTIDE SEQUENCE [LARGE SCALE GENOMIC DNA]</scope>
    <source>
        <strain evidence="2">WS_9</strain>
    </source>
</reference>